<dbReference type="AlphaFoldDB" id="A0A4C1TX41"/>
<keyword evidence="2" id="KW-1185">Reference proteome</keyword>
<accession>A0A4C1TX41</accession>
<proteinExistence type="predicted"/>
<name>A0A4C1TX41_EUMVA</name>
<evidence type="ECO:0000313" key="2">
    <source>
        <dbReference type="Proteomes" id="UP000299102"/>
    </source>
</evidence>
<reference evidence="1 2" key="1">
    <citation type="journal article" date="2019" name="Commun. Biol.">
        <title>The bagworm genome reveals a unique fibroin gene that provides high tensile strength.</title>
        <authorList>
            <person name="Kono N."/>
            <person name="Nakamura H."/>
            <person name="Ohtoshi R."/>
            <person name="Tomita M."/>
            <person name="Numata K."/>
            <person name="Arakawa K."/>
        </authorList>
    </citation>
    <scope>NUCLEOTIDE SEQUENCE [LARGE SCALE GENOMIC DNA]</scope>
</reference>
<evidence type="ECO:0000313" key="1">
    <source>
        <dbReference type="EMBL" id="GBP18599.1"/>
    </source>
</evidence>
<dbReference type="EMBL" id="BGZK01000099">
    <property type="protein sequence ID" value="GBP18599.1"/>
    <property type="molecule type" value="Genomic_DNA"/>
</dbReference>
<organism evidence="1 2">
    <name type="scientific">Eumeta variegata</name>
    <name type="common">Bagworm moth</name>
    <name type="synonym">Eumeta japonica</name>
    <dbReference type="NCBI Taxonomy" id="151549"/>
    <lineage>
        <taxon>Eukaryota</taxon>
        <taxon>Metazoa</taxon>
        <taxon>Ecdysozoa</taxon>
        <taxon>Arthropoda</taxon>
        <taxon>Hexapoda</taxon>
        <taxon>Insecta</taxon>
        <taxon>Pterygota</taxon>
        <taxon>Neoptera</taxon>
        <taxon>Endopterygota</taxon>
        <taxon>Lepidoptera</taxon>
        <taxon>Glossata</taxon>
        <taxon>Ditrysia</taxon>
        <taxon>Tineoidea</taxon>
        <taxon>Psychidae</taxon>
        <taxon>Oiketicinae</taxon>
        <taxon>Eumeta</taxon>
    </lineage>
</organism>
<sequence length="93" mass="10123">MRPTARNKVLFGRLFPASSVAEEAGGGVTIPVRVRTACCAFSTSTVYRPPFSILDIITTPSPDDETRMTLLVRVSPKSDNTFRVQSATGEYIV</sequence>
<gene>
    <name evidence="1" type="ORF">EVAR_14369_1</name>
</gene>
<comment type="caution">
    <text evidence="1">The sequence shown here is derived from an EMBL/GenBank/DDBJ whole genome shotgun (WGS) entry which is preliminary data.</text>
</comment>
<protein>
    <submittedName>
        <fullName evidence="1">Uncharacterized protein</fullName>
    </submittedName>
</protein>
<dbReference type="Proteomes" id="UP000299102">
    <property type="component" value="Unassembled WGS sequence"/>
</dbReference>